<evidence type="ECO:0000256" key="1">
    <source>
        <dbReference type="SAM" id="MobiDB-lite"/>
    </source>
</evidence>
<sequence>MRGRRKGLTTWEDLDPSPEEVTRRGATDDGVSLRSLLVVGGGEAAASVAVACVRLVVSARPTTRGGLYTNRPLERGEIANGGGPGQRSVRLTCGAQLCRAHVSVRACRHRTLIRAAPQLGPFDRTAPGQFGWNRPLTGGTMSFCRKWVPMSVSTGSSA</sequence>
<accession>J3MN22</accession>
<proteinExistence type="predicted"/>
<dbReference type="HOGENOM" id="CLU_1672006_0_0_1"/>
<dbReference type="Proteomes" id="UP000006038">
    <property type="component" value="Chromosome 7"/>
</dbReference>
<organism evidence="2">
    <name type="scientific">Oryza brachyantha</name>
    <name type="common">malo sina</name>
    <dbReference type="NCBI Taxonomy" id="4533"/>
    <lineage>
        <taxon>Eukaryota</taxon>
        <taxon>Viridiplantae</taxon>
        <taxon>Streptophyta</taxon>
        <taxon>Embryophyta</taxon>
        <taxon>Tracheophyta</taxon>
        <taxon>Spermatophyta</taxon>
        <taxon>Magnoliopsida</taxon>
        <taxon>Liliopsida</taxon>
        <taxon>Poales</taxon>
        <taxon>Poaceae</taxon>
        <taxon>BOP clade</taxon>
        <taxon>Oryzoideae</taxon>
        <taxon>Oryzeae</taxon>
        <taxon>Oryzinae</taxon>
        <taxon>Oryza</taxon>
    </lineage>
</organism>
<reference evidence="2" key="1">
    <citation type="journal article" date="2013" name="Nat. Commun.">
        <title>Whole-genome sequencing of Oryza brachyantha reveals mechanisms underlying Oryza genome evolution.</title>
        <authorList>
            <person name="Chen J."/>
            <person name="Huang Q."/>
            <person name="Gao D."/>
            <person name="Wang J."/>
            <person name="Lang Y."/>
            <person name="Liu T."/>
            <person name="Li B."/>
            <person name="Bai Z."/>
            <person name="Luis Goicoechea J."/>
            <person name="Liang C."/>
            <person name="Chen C."/>
            <person name="Zhang W."/>
            <person name="Sun S."/>
            <person name="Liao Y."/>
            <person name="Zhang X."/>
            <person name="Yang L."/>
            <person name="Song C."/>
            <person name="Wang M."/>
            <person name="Shi J."/>
            <person name="Liu G."/>
            <person name="Liu J."/>
            <person name="Zhou H."/>
            <person name="Zhou W."/>
            <person name="Yu Q."/>
            <person name="An N."/>
            <person name="Chen Y."/>
            <person name="Cai Q."/>
            <person name="Wang B."/>
            <person name="Liu B."/>
            <person name="Min J."/>
            <person name="Huang Y."/>
            <person name="Wu H."/>
            <person name="Li Z."/>
            <person name="Zhang Y."/>
            <person name="Yin Y."/>
            <person name="Song W."/>
            <person name="Jiang J."/>
            <person name="Jackson S.A."/>
            <person name="Wing R.A."/>
            <person name="Wang J."/>
            <person name="Chen M."/>
        </authorList>
    </citation>
    <scope>NUCLEOTIDE SEQUENCE [LARGE SCALE GENOMIC DNA]</scope>
    <source>
        <strain evidence="2">cv. IRGC 101232</strain>
    </source>
</reference>
<protein>
    <submittedName>
        <fullName evidence="2">Uncharacterized protein</fullName>
    </submittedName>
</protein>
<evidence type="ECO:0000313" key="2">
    <source>
        <dbReference type="EnsemblPlants" id="OB07G28040.1"/>
    </source>
</evidence>
<name>J3MN22_ORYBR</name>
<reference evidence="2" key="2">
    <citation type="submission" date="2013-04" db="UniProtKB">
        <authorList>
            <consortium name="EnsemblPlants"/>
        </authorList>
    </citation>
    <scope>IDENTIFICATION</scope>
</reference>
<feature type="region of interest" description="Disordered" evidence="1">
    <location>
        <begin position="1"/>
        <end position="26"/>
    </location>
</feature>
<dbReference type="AlphaFoldDB" id="J3MN22"/>
<dbReference type="EnsemblPlants" id="OB07G28040.1">
    <property type="protein sequence ID" value="OB07G28040.1"/>
    <property type="gene ID" value="OB07G28040"/>
</dbReference>
<dbReference type="Gramene" id="OB07G28040.1">
    <property type="protein sequence ID" value="OB07G28040.1"/>
    <property type="gene ID" value="OB07G28040"/>
</dbReference>
<keyword evidence="3" id="KW-1185">Reference proteome</keyword>
<evidence type="ECO:0000313" key="3">
    <source>
        <dbReference type="Proteomes" id="UP000006038"/>
    </source>
</evidence>